<proteinExistence type="predicted"/>
<dbReference type="SUPFAM" id="SSF52540">
    <property type="entry name" value="P-loop containing nucleoside triphosphate hydrolases"/>
    <property type="match status" value="1"/>
</dbReference>
<evidence type="ECO:0000256" key="3">
    <source>
        <dbReference type="ARBA" id="ARBA00022840"/>
    </source>
</evidence>
<evidence type="ECO:0000313" key="5">
    <source>
        <dbReference type="EMBL" id="WUV42677.1"/>
    </source>
</evidence>
<dbReference type="SMART" id="SM00382">
    <property type="entry name" value="AAA"/>
    <property type="match status" value="1"/>
</dbReference>
<evidence type="ECO:0000259" key="4">
    <source>
        <dbReference type="PROSITE" id="PS50893"/>
    </source>
</evidence>
<dbReference type="Proteomes" id="UP001432062">
    <property type="component" value="Chromosome"/>
</dbReference>
<dbReference type="InterPro" id="IPR003439">
    <property type="entry name" value="ABC_transporter-like_ATP-bd"/>
</dbReference>
<dbReference type="InterPro" id="IPR015855">
    <property type="entry name" value="ABC_transpr_MalK-like"/>
</dbReference>
<dbReference type="InterPro" id="IPR008995">
    <property type="entry name" value="Mo/tungstate-bd_C_term_dom"/>
</dbReference>
<keyword evidence="3 5" id="KW-0067">ATP-binding</keyword>
<dbReference type="EMBL" id="CP109441">
    <property type="protein sequence ID" value="WUV42677.1"/>
    <property type="molecule type" value="Genomic_DNA"/>
</dbReference>
<keyword evidence="1" id="KW-0813">Transport</keyword>
<dbReference type="PROSITE" id="PS00211">
    <property type="entry name" value="ABC_TRANSPORTER_1"/>
    <property type="match status" value="1"/>
</dbReference>
<dbReference type="InterPro" id="IPR012340">
    <property type="entry name" value="NA-bd_OB-fold"/>
</dbReference>
<organism evidence="5 6">
    <name type="scientific">Nocardia vinacea</name>
    <dbReference type="NCBI Taxonomy" id="96468"/>
    <lineage>
        <taxon>Bacteria</taxon>
        <taxon>Bacillati</taxon>
        <taxon>Actinomycetota</taxon>
        <taxon>Actinomycetes</taxon>
        <taxon>Mycobacteriales</taxon>
        <taxon>Nocardiaceae</taxon>
        <taxon>Nocardia</taxon>
    </lineage>
</organism>
<dbReference type="RefSeq" id="WP_329405295.1">
    <property type="nucleotide sequence ID" value="NZ_CP109441.1"/>
</dbReference>
<dbReference type="Pfam" id="PF00005">
    <property type="entry name" value="ABC_tran"/>
    <property type="match status" value="1"/>
</dbReference>
<gene>
    <name evidence="5" type="ORF">OG563_25825</name>
</gene>
<evidence type="ECO:0000313" key="6">
    <source>
        <dbReference type="Proteomes" id="UP001432062"/>
    </source>
</evidence>
<reference evidence="5" key="1">
    <citation type="submission" date="2022-10" db="EMBL/GenBank/DDBJ databases">
        <title>The complete genomes of actinobacterial strains from the NBC collection.</title>
        <authorList>
            <person name="Joergensen T.S."/>
            <person name="Alvarez Arevalo M."/>
            <person name="Sterndorff E.B."/>
            <person name="Faurdal D."/>
            <person name="Vuksanovic O."/>
            <person name="Mourched A.-S."/>
            <person name="Charusanti P."/>
            <person name="Shaw S."/>
            <person name="Blin K."/>
            <person name="Weber T."/>
        </authorList>
    </citation>
    <scope>NUCLEOTIDE SEQUENCE</scope>
    <source>
        <strain evidence="5">NBC_01482</strain>
    </source>
</reference>
<dbReference type="SUPFAM" id="SSF50331">
    <property type="entry name" value="MOP-like"/>
    <property type="match status" value="1"/>
</dbReference>
<name>A0ABZ1YHJ2_9NOCA</name>
<dbReference type="Gene3D" id="2.40.50.140">
    <property type="entry name" value="Nucleic acid-binding proteins"/>
    <property type="match status" value="1"/>
</dbReference>
<evidence type="ECO:0000256" key="2">
    <source>
        <dbReference type="ARBA" id="ARBA00022741"/>
    </source>
</evidence>
<keyword evidence="2" id="KW-0547">Nucleotide-binding</keyword>
<dbReference type="CDD" id="cd03301">
    <property type="entry name" value="ABC_MalK_N"/>
    <property type="match status" value="1"/>
</dbReference>
<dbReference type="PROSITE" id="PS50893">
    <property type="entry name" value="ABC_TRANSPORTER_2"/>
    <property type="match status" value="1"/>
</dbReference>
<feature type="domain" description="ABC transporter" evidence="4">
    <location>
        <begin position="4"/>
        <end position="236"/>
    </location>
</feature>
<evidence type="ECO:0000256" key="1">
    <source>
        <dbReference type="ARBA" id="ARBA00022448"/>
    </source>
</evidence>
<dbReference type="InterPro" id="IPR040582">
    <property type="entry name" value="OB_MalK-like"/>
</dbReference>
<keyword evidence="6" id="KW-1185">Reference proteome</keyword>
<sequence>MAEVILRDLVKTYPGGTTRATDQVSLEVTDGEFMVLLGPSGCGKTTLLRMIAGLELPDAGQIVIGGKDVTYLEPRRRNLSMVFQSYAVFPNKKVADNIGFGLRVHGVPAEEIRRKVAWAADLLQLTPYLDRYPAKLSGGQRQRVAVARAIVMDADVLLMDEPLSNLDALLRLSFRAELKKLVGELGTTTIYVTHDQVEALSLGDRVAVMRDGVIVQCGSPTAVYDGPATEFVGGFLGSPPMNFLTGIVDIGEAGPHIDLGGQSLPVPAALASFSGKKLNLGIRPEAIAVGDEAGTDSVRAQLQVLEPLGSSTLLTTDVSGQTVKIQTQPSFRADQGVALNLHVPPQACRWYDPETGLLLEDSV</sequence>
<dbReference type="InterPro" id="IPR017871">
    <property type="entry name" value="ABC_transporter-like_CS"/>
</dbReference>
<protein>
    <submittedName>
        <fullName evidence="5">ATP-binding cassette domain-containing protein</fullName>
    </submittedName>
</protein>
<dbReference type="InterPro" id="IPR027417">
    <property type="entry name" value="P-loop_NTPase"/>
</dbReference>
<dbReference type="PANTHER" id="PTHR43875">
    <property type="entry name" value="MALTODEXTRIN IMPORT ATP-BINDING PROTEIN MSMX"/>
    <property type="match status" value="1"/>
</dbReference>
<dbReference type="Gene3D" id="3.40.50.300">
    <property type="entry name" value="P-loop containing nucleotide triphosphate hydrolases"/>
    <property type="match status" value="1"/>
</dbReference>
<dbReference type="PANTHER" id="PTHR43875:SF1">
    <property type="entry name" value="OSMOPROTECTIVE COMPOUNDS UPTAKE ATP-BINDING PROTEIN GGTA"/>
    <property type="match status" value="1"/>
</dbReference>
<dbReference type="Pfam" id="PF17912">
    <property type="entry name" value="OB_MalK"/>
    <property type="match status" value="1"/>
</dbReference>
<dbReference type="Gene3D" id="2.40.50.100">
    <property type="match status" value="1"/>
</dbReference>
<accession>A0ABZ1YHJ2</accession>
<dbReference type="InterPro" id="IPR047641">
    <property type="entry name" value="ABC_transpr_MalK/UgpC-like"/>
</dbReference>
<dbReference type="InterPro" id="IPR003593">
    <property type="entry name" value="AAA+_ATPase"/>
</dbReference>
<dbReference type="GO" id="GO:0005524">
    <property type="term" value="F:ATP binding"/>
    <property type="evidence" value="ECO:0007669"/>
    <property type="project" value="UniProtKB-KW"/>
</dbReference>